<dbReference type="Pfam" id="PF01564">
    <property type="entry name" value="Spermine_synth"/>
    <property type="match status" value="1"/>
</dbReference>
<dbReference type="PANTHER" id="PTHR43317">
    <property type="entry name" value="THERMOSPERMINE SYNTHASE ACAULIS5"/>
    <property type="match status" value="1"/>
</dbReference>
<reference evidence="2 3" key="1">
    <citation type="journal article" date="2011" name="Genome Res.">
        <title>Phylogeny-wide analysis of social amoeba genomes highlights ancient origins for complex intercellular communication.</title>
        <authorList>
            <person name="Heidel A.J."/>
            <person name="Lawal H.M."/>
            <person name="Felder M."/>
            <person name="Schilde C."/>
            <person name="Helps N.R."/>
            <person name="Tunggal B."/>
            <person name="Rivero F."/>
            <person name="John U."/>
            <person name="Schleicher M."/>
            <person name="Eichinger L."/>
            <person name="Platzer M."/>
            <person name="Noegel A.A."/>
            <person name="Schaap P."/>
            <person name="Gloeckner G."/>
        </authorList>
    </citation>
    <scope>NUCLEOTIDE SEQUENCE [LARGE SCALE GENOMIC DNA]</scope>
    <source>
        <strain evidence="3">ATCC 26659 / Pp 5 / PN500</strain>
    </source>
</reference>
<dbReference type="RefSeq" id="XP_020433004.1">
    <property type="nucleotide sequence ID" value="XM_020577330.1"/>
</dbReference>
<organism evidence="2 3">
    <name type="scientific">Heterostelium pallidum (strain ATCC 26659 / Pp 5 / PN500)</name>
    <name type="common">Cellular slime mold</name>
    <name type="synonym">Polysphondylium pallidum</name>
    <dbReference type="NCBI Taxonomy" id="670386"/>
    <lineage>
        <taxon>Eukaryota</taxon>
        <taxon>Amoebozoa</taxon>
        <taxon>Evosea</taxon>
        <taxon>Eumycetozoa</taxon>
        <taxon>Dictyostelia</taxon>
        <taxon>Acytosteliales</taxon>
        <taxon>Acytosteliaceae</taxon>
        <taxon>Heterostelium</taxon>
    </lineage>
</organism>
<dbReference type="AlphaFoldDB" id="D3BD93"/>
<protein>
    <recommendedName>
        <fullName evidence="4">Spermidine synthase</fullName>
    </recommendedName>
</protein>
<evidence type="ECO:0000313" key="3">
    <source>
        <dbReference type="Proteomes" id="UP000001396"/>
    </source>
</evidence>
<evidence type="ECO:0000313" key="2">
    <source>
        <dbReference type="EMBL" id="EFA80885.1"/>
    </source>
</evidence>
<sequence>MKLFTEHFNLIYVDGFRQSEVKTGDVEYLPIAYTRAVVSSLIFLTDVPKSILLIGLGGATFPSYLKKHFSHSKIEVVELFQGMVTVAEKYGNFKQDENCIVIIDDAADFINKNHNKKQYDLIIQDGCSIAPCPLLILDTFKKLSSMLTPNGIYIQNQIGMDPPVIKNIKDSFKDFYYVESKSINQVIVAHNSDRIYTKENLILRAQMYQAAENPTFNVVEEYARNYKRLTDIMINSENYLEYK</sequence>
<dbReference type="InParanoid" id="D3BD93"/>
<accession>D3BD93</accession>
<name>D3BD93_HETP5</name>
<dbReference type="GO" id="GO:0010487">
    <property type="term" value="F:thermospermine synthase activity"/>
    <property type="evidence" value="ECO:0007669"/>
    <property type="project" value="TreeGrafter"/>
</dbReference>
<gene>
    <name evidence="2" type="ORF">PPL_06474</name>
</gene>
<evidence type="ECO:0000256" key="1">
    <source>
        <dbReference type="ARBA" id="ARBA00023115"/>
    </source>
</evidence>
<dbReference type="OMA" id="TDIMINS"/>
<dbReference type="GO" id="GO:0006596">
    <property type="term" value="P:polyamine biosynthetic process"/>
    <property type="evidence" value="ECO:0007669"/>
    <property type="project" value="UniProtKB-KW"/>
</dbReference>
<keyword evidence="3" id="KW-1185">Reference proteome</keyword>
<dbReference type="PANTHER" id="PTHR43317:SF1">
    <property type="entry name" value="THERMOSPERMINE SYNTHASE ACAULIS5"/>
    <property type="match status" value="1"/>
</dbReference>
<dbReference type="GeneID" id="31361956"/>
<evidence type="ECO:0008006" key="4">
    <source>
        <dbReference type="Google" id="ProtNLM"/>
    </source>
</evidence>
<dbReference type="EMBL" id="ADBJ01000028">
    <property type="protein sequence ID" value="EFA80885.1"/>
    <property type="molecule type" value="Genomic_DNA"/>
</dbReference>
<comment type="caution">
    <text evidence="2">The sequence shown here is derived from an EMBL/GenBank/DDBJ whole genome shotgun (WGS) entry which is preliminary data.</text>
</comment>
<proteinExistence type="predicted"/>
<keyword evidence="1" id="KW-0620">Polyamine biosynthesis</keyword>
<dbReference type="Proteomes" id="UP000001396">
    <property type="component" value="Unassembled WGS sequence"/>
</dbReference>
<dbReference type="InterPro" id="IPR029063">
    <property type="entry name" value="SAM-dependent_MTases_sf"/>
</dbReference>
<dbReference type="Gene3D" id="3.40.50.150">
    <property type="entry name" value="Vaccinia Virus protein VP39"/>
    <property type="match status" value="1"/>
</dbReference>
<dbReference type="SUPFAM" id="SSF53335">
    <property type="entry name" value="S-adenosyl-L-methionine-dependent methyltransferases"/>
    <property type="match status" value="1"/>
</dbReference>